<name>L1IFH3_GUITC</name>
<dbReference type="HOGENOM" id="CLU_1492864_0_0_1"/>
<dbReference type="AlphaFoldDB" id="L1IFH3"/>
<dbReference type="Gene3D" id="3.40.50.300">
    <property type="entry name" value="P-loop containing nucleotide triphosphate hydrolases"/>
    <property type="match status" value="1"/>
</dbReference>
<proteinExistence type="predicted"/>
<protein>
    <recommendedName>
        <fullName evidence="2">Septin-type G domain-containing protein</fullName>
    </recommendedName>
</protein>
<feature type="non-terminal residue" evidence="3">
    <location>
        <position position="181"/>
    </location>
</feature>
<comment type="subcellular location">
    <subcellularLocation>
        <location evidence="1">Plastid</location>
        <location evidence="1">Chloroplast</location>
    </subcellularLocation>
</comment>
<dbReference type="GO" id="GO:0005525">
    <property type="term" value="F:GTP binding"/>
    <property type="evidence" value="ECO:0007669"/>
    <property type="project" value="InterPro"/>
</dbReference>
<dbReference type="EMBL" id="JH993099">
    <property type="protein sequence ID" value="EKX35011.1"/>
    <property type="molecule type" value="Genomic_DNA"/>
</dbReference>
<dbReference type="GeneID" id="17291717"/>
<accession>L1IFH3</accession>
<dbReference type="RefSeq" id="XP_005821991.1">
    <property type="nucleotide sequence ID" value="XM_005821934.1"/>
</dbReference>
<dbReference type="OMA" id="HNINIHY"/>
<dbReference type="EnsemblProtists" id="EKX35011">
    <property type="protein sequence ID" value="EKX35011"/>
    <property type="gene ID" value="GUITHDRAFT_80175"/>
</dbReference>
<dbReference type="PROSITE" id="PS51719">
    <property type="entry name" value="G_SEPTIN"/>
    <property type="match status" value="1"/>
</dbReference>
<reference evidence="5" key="2">
    <citation type="submission" date="2012-11" db="EMBL/GenBank/DDBJ databases">
        <authorList>
            <person name="Kuo A."/>
            <person name="Curtis B.A."/>
            <person name="Tanifuji G."/>
            <person name="Burki F."/>
            <person name="Gruber A."/>
            <person name="Irimia M."/>
            <person name="Maruyama S."/>
            <person name="Arias M.C."/>
            <person name="Ball S.G."/>
            <person name="Gile G.H."/>
            <person name="Hirakawa Y."/>
            <person name="Hopkins J.F."/>
            <person name="Rensing S.A."/>
            <person name="Schmutz J."/>
            <person name="Symeonidi A."/>
            <person name="Elias M."/>
            <person name="Eveleigh R.J."/>
            <person name="Herman E.K."/>
            <person name="Klute M.J."/>
            <person name="Nakayama T."/>
            <person name="Obornik M."/>
            <person name="Reyes-Prieto A."/>
            <person name="Armbrust E.V."/>
            <person name="Aves S.J."/>
            <person name="Beiko R.G."/>
            <person name="Coutinho P."/>
            <person name="Dacks J.B."/>
            <person name="Durnford D.G."/>
            <person name="Fast N.M."/>
            <person name="Green B.R."/>
            <person name="Grisdale C."/>
            <person name="Hempe F."/>
            <person name="Henrissat B."/>
            <person name="Hoppner M.P."/>
            <person name="Ishida K.-I."/>
            <person name="Kim E."/>
            <person name="Koreny L."/>
            <person name="Kroth P.G."/>
            <person name="Liu Y."/>
            <person name="Malik S.-B."/>
            <person name="Maier U.G."/>
            <person name="McRose D."/>
            <person name="Mock T."/>
            <person name="Neilson J.A."/>
            <person name="Onodera N.T."/>
            <person name="Poole A.M."/>
            <person name="Pritham E.J."/>
            <person name="Richards T.A."/>
            <person name="Rocap G."/>
            <person name="Roy S.W."/>
            <person name="Sarai C."/>
            <person name="Schaack S."/>
            <person name="Shirato S."/>
            <person name="Slamovits C.H."/>
            <person name="Spencer D.F."/>
            <person name="Suzuki S."/>
            <person name="Worden A.Z."/>
            <person name="Zauner S."/>
            <person name="Barry K."/>
            <person name="Bell C."/>
            <person name="Bharti A.K."/>
            <person name="Crow J.A."/>
            <person name="Grimwood J."/>
            <person name="Kramer R."/>
            <person name="Lindquist E."/>
            <person name="Lucas S."/>
            <person name="Salamov A."/>
            <person name="McFadden G.I."/>
            <person name="Lane C.E."/>
            <person name="Keeling P.J."/>
            <person name="Gray M.W."/>
            <person name="Grigoriev I.V."/>
            <person name="Archibald J.M."/>
        </authorList>
    </citation>
    <scope>NUCLEOTIDE SEQUENCE</scope>
    <source>
        <strain evidence="5">CCMP2712</strain>
    </source>
</reference>
<sequence>MQDQKLRPEHVKLMVVGESGLGKTTSIRCILHRYGESELDGMQDMTEKSKTLEIREYPPVTIQTDDPCRPIILSIIDTPGYGEHTDMRLDFTKITDHIKAQWETTYTEIQQNLTWEGSGLPSRHLVSACLYFIAPHRLKTIDIDFMREVSRLIPIIPVIAKSDTMTRDETLEFRRLVAAQL</sequence>
<dbReference type="PaxDb" id="55529-EKX35011"/>
<gene>
    <name evidence="3" type="ORF">GUITHDRAFT_80175</name>
</gene>
<dbReference type="STRING" id="905079.L1IFH3"/>
<dbReference type="Proteomes" id="UP000011087">
    <property type="component" value="Unassembled WGS sequence"/>
</dbReference>
<dbReference type="eggNOG" id="KOG2655">
    <property type="taxonomic scope" value="Eukaryota"/>
</dbReference>
<dbReference type="GO" id="GO:0009507">
    <property type="term" value="C:chloroplast"/>
    <property type="evidence" value="ECO:0007669"/>
    <property type="project" value="UniProtKB-SubCell"/>
</dbReference>
<evidence type="ECO:0000256" key="1">
    <source>
        <dbReference type="ARBA" id="ARBA00004229"/>
    </source>
</evidence>
<evidence type="ECO:0000313" key="5">
    <source>
        <dbReference type="Proteomes" id="UP000011087"/>
    </source>
</evidence>
<reference evidence="4" key="3">
    <citation type="submission" date="2016-03" db="UniProtKB">
        <authorList>
            <consortium name="EnsemblProtists"/>
        </authorList>
    </citation>
    <scope>IDENTIFICATION</scope>
</reference>
<dbReference type="KEGG" id="gtt:GUITHDRAFT_80175"/>
<dbReference type="SUPFAM" id="SSF52540">
    <property type="entry name" value="P-loop containing nucleoside triphosphate hydrolases"/>
    <property type="match status" value="1"/>
</dbReference>
<keyword evidence="5" id="KW-1185">Reference proteome</keyword>
<organism evidence="3">
    <name type="scientific">Guillardia theta (strain CCMP2712)</name>
    <name type="common">Cryptophyte</name>
    <dbReference type="NCBI Taxonomy" id="905079"/>
    <lineage>
        <taxon>Eukaryota</taxon>
        <taxon>Cryptophyceae</taxon>
        <taxon>Pyrenomonadales</taxon>
        <taxon>Geminigeraceae</taxon>
        <taxon>Guillardia</taxon>
    </lineage>
</organism>
<dbReference type="OrthoDB" id="416553at2759"/>
<reference evidence="3 5" key="1">
    <citation type="journal article" date="2012" name="Nature">
        <title>Algal genomes reveal evolutionary mosaicism and the fate of nucleomorphs.</title>
        <authorList>
            <consortium name="DOE Joint Genome Institute"/>
            <person name="Curtis B.A."/>
            <person name="Tanifuji G."/>
            <person name="Burki F."/>
            <person name="Gruber A."/>
            <person name="Irimia M."/>
            <person name="Maruyama S."/>
            <person name="Arias M.C."/>
            <person name="Ball S.G."/>
            <person name="Gile G.H."/>
            <person name="Hirakawa Y."/>
            <person name="Hopkins J.F."/>
            <person name="Kuo A."/>
            <person name="Rensing S.A."/>
            <person name="Schmutz J."/>
            <person name="Symeonidi A."/>
            <person name="Elias M."/>
            <person name="Eveleigh R.J."/>
            <person name="Herman E.K."/>
            <person name="Klute M.J."/>
            <person name="Nakayama T."/>
            <person name="Obornik M."/>
            <person name="Reyes-Prieto A."/>
            <person name="Armbrust E.V."/>
            <person name="Aves S.J."/>
            <person name="Beiko R.G."/>
            <person name="Coutinho P."/>
            <person name="Dacks J.B."/>
            <person name="Durnford D.G."/>
            <person name="Fast N.M."/>
            <person name="Green B.R."/>
            <person name="Grisdale C.J."/>
            <person name="Hempel F."/>
            <person name="Henrissat B."/>
            <person name="Hoppner M.P."/>
            <person name="Ishida K."/>
            <person name="Kim E."/>
            <person name="Koreny L."/>
            <person name="Kroth P.G."/>
            <person name="Liu Y."/>
            <person name="Malik S.B."/>
            <person name="Maier U.G."/>
            <person name="McRose D."/>
            <person name="Mock T."/>
            <person name="Neilson J.A."/>
            <person name="Onodera N.T."/>
            <person name="Poole A.M."/>
            <person name="Pritham E.J."/>
            <person name="Richards T.A."/>
            <person name="Rocap G."/>
            <person name="Roy S.W."/>
            <person name="Sarai C."/>
            <person name="Schaack S."/>
            <person name="Shirato S."/>
            <person name="Slamovits C.H."/>
            <person name="Spencer D.F."/>
            <person name="Suzuki S."/>
            <person name="Worden A.Z."/>
            <person name="Zauner S."/>
            <person name="Barry K."/>
            <person name="Bell C."/>
            <person name="Bharti A.K."/>
            <person name="Crow J.A."/>
            <person name="Grimwood J."/>
            <person name="Kramer R."/>
            <person name="Lindquist E."/>
            <person name="Lucas S."/>
            <person name="Salamov A."/>
            <person name="McFadden G.I."/>
            <person name="Lane C.E."/>
            <person name="Keeling P.J."/>
            <person name="Gray M.W."/>
            <person name="Grigoriev I.V."/>
            <person name="Archibald J.M."/>
        </authorList>
    </citation>
    <scope>NUCLEOTIDE SEQUENCE</scope>
    <source>
        <strain evidence="3 5">CCMP2712</strain>
    </source>
</reference>
<dbReference type="InterPro" id="IPR027417">
    <property type="entry name" value="P-loop_NTPase"/>
</dbReference>
<evidence type="ECO:0000313" key="3">
    <source>
        <dbReference type="EMBL" id="EKX35011.1"/>
    </source>
</evidence>
<dbReference type="PANTHER" id="PTHR18884">
    <property type="entry name" value="SEPTIN"/>
    <property type="match status" value="1"/>
</dbReference>
<evidence type="ECO:0000259" key="2">
    <source>
        <dbReference type="PROSITE" id="PS51719"/>
    </source>
</evidence>
<feature type="domain" description="Septin-type G" evidence="2">
    <location>
        <begin position="7"/>
        <end position="181"/>
    </location>
</feature>
<evidence type="ECO:0000313" key="4">
    <source>
        <dbReference type="EnsemblProtists" id="EKX35011"/>
    </source>
</evidence>
<dbReference type="InterPro" id="IPR030379">
    <property type="entry name" value="G_SEPTIN_dom"/>
</dbReference>
<dbReference type="Pfam" id="PF00735">
    <property type="entry name" value="Septin"/>
    <property type="match status" value="1"/>
</dbReference>